<dbReference type="EMBL" id="VSSQ01084701">
    <property type="protein sequence ID" value="MPN32609.1"/>
    <property type="molecule type" value="Genomic_DNA"/>
</dbReference>
<organism evidence="1">
    <name type="scientific">bioreactor metagenome</name>
    <dbReference type="NCBI Taxonomy" id="1076179"/>
    <lineage>
        <taxon>unclassified sequences</taxon>
        <taxon>metagenomes</taxon>
        <taxon>ecological metagenomes</taxon>
    </lineage>
</organism>
<reference evidence="1" key="1">
    <citation type="submission" date="2019-08" db="EMBL/GenBank/DDBJ databases">
        <authorList>
            <person name="Kucharzyk K."/>
            <person name="Murdoch R.W."/>
            <person name="Higgins S."/>
            <person name="Loffler F."/>
        </authorList>
    </citation>
    <scope>NUCLEOTIDE SEQUENCE</scope>
</reference>
<name>A0A645H3N9_9ZZZZ</name>
<evidence type="ECO:0000313" key="1">
    <source>
        <dbReference type="EMBL" id="MPN32609.1"/>
    </source>
</evidence>
<protein>
    <submittedName>
        <fullName evidence="1">Uncharacterized protein</fullName>
    </submittedName>
</protein>
<accession>A0A645H3N9</accession>
<sequence>MNELLFILFPNVEEVLSATLCDTVEIRFQCIAFTVGMFPLIPPLPLAESNRPGTRDSWQAFQHIVHGQTCLGNHQNSLALVDELPCCFSNHGGLACTWRPLDQAEIPDRKHLSDGSTLVLVEI</sequence>
<dbReference type="AlphaFoldDB" id="A0A645H3N9"/>
<proteinExistence type="predicted"/>
<comment type="caution">
    <text evidence="1">The sequence shown here is derived from an EMBL/GenBank/DDBJ whole genome shotgun (WGS) entry which is preliminary data.</text>
</comment>
<gene>
    <name evidence="1" type="ORF">SDC9_180089</name>
</gene>